<protein>
    <submittedName>
        <fullName evidence="3">Uncharacterized protein</fullName>
    </submittedName>
</protein>
<gene>
    <name evidence="3" type="ORF">ElyMa_002465300</name>
</gene>
<keyword evidence="2" id="KW-0812">Transmembrane</keyword>
<comment type="caution">
    <text evidence="3">The sequence shown here is derived from an EMBL/GenBank/DDBJ whole genome shotgun (WGS) entry which is preliminary data.</text>
</comment>
<dbReference type="AlphaFoldDB" id="A0AAV4GMN6"/>
<keyword evidence="2" id="KW-1133">Transmembrane helix</keyword>
<keyword evidence="4" id="KW-1185">Reference proteome</keyword>
<keyword evidence="2" id="KW-0472">Membrane</keyword>
<proteinExistence type="predicted"/>
<organism evidence="3 4">
    <name type="scientific">Elysia marginata</name>
    <dbReference type="NCBI Taxonomy" id="1093978"/>
    <lineage>
        <taxon>Eukaryota</taxon>
        <taxon>Metazoa</taxon>
        <taxon>Spiralia</taxon>
        <taxon>Lophotrochozoa</taxon>
        <taxon>Mollusca</taxon>
        <taxon>Gastropoda</taxon>
        <taxon>Heterobranchia</taxon>
        <taxon>Euthyneura</taxon>
        <taxon>Panpulmonata</taxon>
        <taxon>Sacoglossa</taxon>
        <taxon>Placobranchoidea</taxon>
        <taxon>Plakobranchidae</taxon>
        <taxon>Elysia</taxon>
    </lineage>
</organism>
<sequence length="381" mass="43248">MSKSNATVASPPPHLTSFKNALYSDASEGSGEAPSLPPRRYEQQESTSRLYTVPESDLMPQADMANWDDSDAEERILKELQQNRGKEKLRQQQLKQQQQQQQQQQQSQQQHQQQQQPDDQDKKPRERKVTLAVPGDHNPIQSPKTNKSDFWRNDNTDKTSPPGQKVSESNMSKGDYKSSRALSNPVTSPTNLTDIEPSIIKPYNHGGPGFGKTSPFYVKDTEGKRYVFYFEEGSPHFVEVEDDDIGAFFPDKIEDIERLFRRVWREVFAILRVVTSFFVLFISELLRFLLHTVVRTLLLDTVAALGDHLLKPLLTVLFNAVLQPLFALTWNVFNAAYQALDPVMRLTGVVMSQVAMVLGAFRLFAVNYKAGPGRYNDVNVV</sequence>
<feature type="transmembrane region" description="Helical" evidence="2">
    <location>
        <begin position="263"/>
        <end position="282"/>
    </location>
</feature>
<dbReference type="Proteomes" id="UP000762676">
    <property type="component" value="Unassembled WGS sequence"/>
</dbReference>
<feature type="compositionally biased region" description="Low complexity" evidence="1">
    <location>
        <begin position="91"/>
        <end position="116"/>
    </location>
</feature>
<feature type="region of interest" description="Disordered" evidence="1">
    <location>
        <begin position="1"/>
        <end position="197"/>
    </location>
</feature>
<dbReference type="SUPFAM" id="SSF81995">
    <property type="entry name" value="beta-sandwich domain of Sec23/24"/>
    <property type="match status" value="1"/>
</dbReference>
<reference evidence="3 4" key="1">
    <citation type="journal article" date="2021" name="Elife">
        <title>Chloroplast acquisition without the gene transfer in kleptoplastic sea slugs, Plakobranchus ocellatus.</title>
        <authorList>
            <person name="Maeda T."/>
            <person name="Takahashi S."/>
            <person name="Yoshida T."/>
            <person name="Shimamura S."/>
            <person name="Takaki Y."/>
            <person name="Nagai Y."/>
            <person name="Toyoda A."/>
            <person name="Suzuki Y."/>
            <person name="Arimoto A."/>
            <person name="Ishii H."/>
            <person name="Satoh N."/>
            <person name="Nishiyama T."/>
            <person name="Hasebe M."/>
            <person name="Maruyama T."/>
            <person name="Minagawa J."/>
            <person name="Obokata J."/>
            <person name="Shigenobu S."/>
        </authorList>
    </citation>
    <scope>NUCLEOTIDE SEQUENCE [LARGE SCALE GENOMIC DNA]</scope>
</reference>
<evidence type="ECO:0000256" key="1">
    <source>
        <dbReference type="SAM" id="MobiDB-lite"/>
    </source>
</evidence>
<evidence type="ECO:0000256" key="2">
    <source>
        <dbReference type="SAM" id="Phobius"/>
    </source>
</evidence>
<feature type="compositionally biased region" description="Polar residues" evidence="1">
    <location>
        <begin position="180"/>
        <end position="193"/>
    </location>
</feature>
<feature type="transmembrane region" description="Helical" evidence="2">
    <location>
        <begin position="345"/>
        <end position="365"/>
    </location>
</feature>
<feature type="transmembrane region" description="Helical" evidence="2">
    <location>
        <begin position="313"/>
        <end position="333"/>
    </location>
</feature>
<evidence type="ECO:0000313" key="3">
    <source>
        <dbReference type="EMBL" id="GFR86350.1"/>
    </source>
</evidence>
<feature type="compositionally biased region" description="Polar residues" evidence="1">
    <location>
        <begin position="158"/>
        <end position="172"/>
    </location>
</feature>
<feature type="compositionally biased region" description="Basic and acidic residues" evidence="1">
    <location>
        <begin position="146"/>
        <end position="157"/>
    </location>
</feature>
<name>A0AAV4GMN6_9GAST</name>
<dbReference type="EMBL" id="BMAT01005050">
    <property type="protein sequence ID" value="GFR86350.1"/>
    <property type="molecule type" value="Genomic_DNA"/>
</dbReference>
<accession>A0AAV4GMN6</accession>
<feature type="compositionally biased region" description="Basic and acidic residues" evidence="1">
    <location>
        <begin position="119"/>
        <end position="129"/>
    </location>
</feature>
<evidence type="ECO:0000313" key="4">
    <source>
        <dbReference type="Proteomes" id="UP000762676"/>
    </source>
</evidence>